<proteinExistence type="predicted"/>
<name>A0A2P2J7Y3_RHIMU</name>
<sequence length="64" mass="7396">MARLEMAFTQHRKFRHSRFMKSQLQARSLAKSLWVTENGVADATYQNSHACCSLQIEQTKNIVP</sequence>
<accession>A0A2P2J7Y3</accession>
<protein>
    <submittedName>
        <fullName evidence="1">Uncharacterized protein</fullName>
    </submittedName>
</protein>
<organism evidence="1">
    <name type="scientific">Rhizophora mucronata</name>
    <name type="common">Asiatic mangrove</name>
    <dbReference type="NCBI Taxonomy" id="61149"/>
    <lineage>
        <taxon>Eukaryota</taxon>
        <taxon>Viridiplantae</taxon>
        <taxon>Streptophyta</taxon>
        <taxon>Embryophyta</taxon>
        <taxon>Tracheophyta</taxon>
        <taxon>Spermatophyta</taxon>
        <taxon>Magnoliopsida</taxon>
        <taxon>eudicotyledons</taxon>
        <taxon>Gunneridae</taxon>
        <taxon>Pentapetalae</taxon>
        <taxon>rosids</taxon>
        <taxon>fabids</taxon>
        <taxon>Malpighiales</taxon>
        <taxon>Rhizophoraceae</taxon>
        <taxon>Rhizophora</taxon>
    </lineage>
</organism>
<evidence type="ECO:0000313" key="1">
    <source>
        <dbReference type="EMBL" id="MBW89573.1"/>
    </source>
</evidence>
<dbReference type="AlphaFoldDB" id="A0A2P2J7Y3"/>
<dbReference type="EMBL" id="GGEC01009090">
    <property type="protein sequence ID" value="MBW89573.1"/>
    <property type="molecule type" value="Transcribed_RNA"/>
</dbReference>
<reference evidence="1" key="1">
    <citation type="submission" date="2018-02" db="EMBL/GenBank/DDBJ databases">
        <title>Rhizophora mucronata_Transcriptome.</title>
        <authorList>
            <person name="Meera S.P."/>
            <person name="Sreeshan A."/>
            <person name="Augustine A."/>
        </authorList>
    </citation>
    <scope>NUCLEOTIDE SEQUENCE</scope>
    <source>
        <tissue evidence="1">Leaf</tissue>
    </source>
</reference>